<proteinExistence type="inferred from homology"/>
<organism evidence="9 10">
    <name type="scientific">Diaporthe eres</name>
    <name type="common">Phomopsis oblonga</name>
    <dbReference type="NCBI Taxonomy" id="83184"/>
    <lineage>
        <taxon>Eukaryota</taxon>
        <taxon>Fungi</taxon>
        <taxon>Dikarya</taxon>
        <taxon>Ascomycota</taxon>
        <taxon>Pezizomycotina</taxon>
        <taxon>Sordariomycetes</taxon>
        <taxon>Sordariomycetidae</taxon>
        <taxon>Diaporthales</taxon>
        <taxon>Diaporthaceae</taxon>
        <taxon>Diaporthe</taxon>
        <taxon>Diaporthe eres species complex</taxon>
    </lineage>
</organism>
<keyword evidence="10" id="KW-1185">Reference proteome</keyword>
<comment type="similarity">
    <text evidence="2">Belongs to the universal ribosomal protein uL29 family.</text>
</comment>
<evidence type="ECO:0000256" key="8">
    <source>
        <dbReference type="SAM" id="MobiDB-lite"/>
    </source>
</evidence>
<dbReference type="EMBL" id="JAKNSF020000005">
    <property type="protein sequence ID" value="KAK7738809.1"/>
    <property type="molecule type" value="Genomic_DNA"/>
</dbReference>
<keyword evidence="3 9" id="KW-0689">Ribosomal protein</keyword>
<evidence type="ECO:0000256" key="4">
    <source>
        <dbReference type="ARBA" id="ARBA00023128"/>
    </source>
</evidence>
<evidence type="ECO:0000256" key="6">
    <source>
        <dbReference type="ARBA" id="ARBA00035289"/>
    </source>
</evidence>
<dbReference type="GO" id="GO:0005840">
    <property type="term" value="C:ribosome"/>
    <property type="evidence" value="ECO:0007669"/>
    <property type="project" value="UniProtKB-KW"/>
</dbReference>
<evidence type="ECO:0000256" key="2">
    <source>
        <dbReference type="ARBA" id="ARBA00009254"/>
    </source>
</evidence>
<dbReference type="PANTHER" id="PTHR21183">
    <property type="entry name" value="RIBOSOMAL PROTEIN L47, MITOCHONDRIAL-RELATED"/>
    <property type="match status" value="1"/>
</dbReference>
<feature type="compositionally biased region" description="Basic and acidic residues" evidence="8">
    <location>
        <begin position="245"/>
        <end position="270"/>
    </location>
</feature>
<keyword evidence="4" id="KW-0496">Mitochondrion</keyword>
<dbReference type="Proteomes" id="UP001430848">
    <property type="component" value="Unassembled WGS sequence"/>
</dbReference>
<evidence type="ECO:0000256" key="1">
    <source>
        <dbReference type="ARBA" id="ARBA00004173"/>
    </source>
</evidence>
<accession>A0ABR1PKG4</accession>
<protein>
    <recommendedName>
        <fullName evidence="6">Large ribosomal subunit protein uL29m</fullName>
    </recommendedName>
    <alternativeName>
        <fullName evidence="7">54S ribosomal protein L4, mitochondrial</fullName>
    </alternativeName>
</protein>
<gene>
    <name evidence="9" type="primary">MRPL4</name>
    <name evidence="9" type="ORF">SLS63_002146</name>
</gene>
<dbReference type="PANTHER" id="PTHR21183:SF18">
    <property type="entry name" value="LARGE RIBOSOMAL SUBUNIT PROTEIN UL29M"/>
    <property type="match status" value="1"/>
</dbReference>
<name>A0ABR1PKG4_DIAER</name>
<comment type="caution">
    <text evidence="9">The sequence shown here is derived from an EMBL/GenBank/DDBJ whole genome shotgun (WGS) entry which is preliminary data.</text>
</comment>
<dbReference type="Pfam" id="PF06984">
    <property type="entry name" value="MRP-L47"/>
    <property type="match status" value="1"/>
</dbReference>
<dbReference type="Gene3D" id="6.10.330.20">
    <property type="match status" value="1"/>
</dbReference>
<keyword evidence="5" id="KW-0687">Ribonucleoprotein</keyword>
<reference evidence="9 10" key="1">
    <citation type="submission" date="2024-02" db="EMBL/GenBank/DDBJ databases">
        <title>De novo assembly and annotation of 12 fungi associated with fruit tree decline syndrome in Ontario, Canada.</title>
        <authorList>
            <person name="Sulman M."/>
            <person name="Ellouze W."/>
            <person name="Ilyukhin E."/>
        </authorList>
    </citation>
    <scope>NUCLEOTIDE SEQUENCE [LARGE SCALE GENOMIC DNA]</scope>
    <source>
        <strain evidence="9 10">M169</strain>
    </source>
</reference>
<evidence type="ECO:0000313" key="9">
    <source>
        <dbReference type="EMBL" id="KAK7738809.1"/>
    </source>
</evidence>
<sequence>MASPSSARPCLQLALQSCQRSGLAASQRPFAPASAAATVYTSLSSRQQTCLFSTTAALSKRRRNRDHNRNRGLSAVRGTGTREVLSVDNEPLPRPVARDEFPEIETDADHGLWDFFYSKDKPLNTPAEDAAHGRSWKVEELRRKSWEDLHSLWWVCVKERNRIATGNWERSKGKYGYGDNESKGREMEVRKTQAAIKHALTERFYAWEDARKLAQQDPEVDLSGVGPAYTPEGSHLESEEAAWEEESKERRTADGRSMAAKETKSSKEAIDPSTIPNPAKAPADAPRV</sequence>
<evidence type="ECO:0000256" key="7">
    <source>
        <dbReference type="ARBA" id="ARBA00035399"/>
    </source>
</evidence>
<dbReference type="InterPro" id="IPR038340">
    <property type="entry name" value="MRP-L47_sf"/>
</dbReference>
<dbReference type="InterPro" id="IPR010729">
    <property type="entry name" value="Ribosomal_uL29_mit"/>
</dbReference>
<comment type="subcellular location">
    <subcellularLocation>
        <location evidence="1">Mitochondrion</location>
    </subcellularLocation>
</comment>
<evidence type="ECO:0000256" key="3">
    <source>
        <dbReference type="ARBA" id="ARBA00022980"/>
    </source>
</evidence>
<evidence type="ECO:0000313" key="10">
    <source>
        <dbReference type="Proteomes" id="UP001430848"/>
    </source>
</evidence>
<evidence type="ECO:0000256" key="5">
    <source>
        <dbReference type="ARBA" id="ARBA00023274"/>
    </source>
</evidence>
<feature type="region of interest" description="Disordered" evidence="8">
    <location>
        <begin position="216"/>
        <end position="288"/>
    </location>
</feature>